<gene>
    <name evidence="2" type="ORF">METZ01_LOCUS291791</name>
</gene>
<evidence type="ECO:0000313" key="2">
    <source>
        <dbReference type="EMBL" id="SVC38937.1"/>
    </source>
</evidence>
<name>A0A382LUC0_9ZZZZ</name>
<proteinExistence type="predicted"/>
<dbReference type="AlphaFoldDB" id="A0A382LUC0"/>
<sequence>VQAHVGAGIDGYVHDVEPGSSDGCGQSRVERRPIGGPVVRGSAEGSDVGQVEAVRRVEQPMVVDGRGVDDRKEREDAAAVVVDHD</sequence>
<protein>
    <submittedName>
        <fullName evidence="2">Uncharacterized protein</fullName>
    </submittedName>
</protein>
<feature type="non-terminal residue" evidence="2">
    <location>
        <position position="85"/>
    </location>
</feature>
<accession>A0A382LUC0</accession>
<feature type="non-terminal residue" evidence="2">
    <location>
        <position position="1"/>
    </location>
</feature>
<evidence type="ECO:0000256" key="1">
    <source>
        <dbReference type="SAM" id="MobiDB-lite"/>
    </source>
</evidence>
<organism evidence="2">
    <name type="scientific">marine metagenome</name>
    <dbReference type="NCBI Taxonomy" id="408172"/>
    <lineage>
        <taxon>unclassified sequences</taxon>
        <taxon>metagenomes</taxon>
        <taxon>ecological metagenomes</taxon>
    </lineage>
</organism>
<reference evidence="2" key="1">
    <citation type="submission" date="2018-05" db="EMBL/GenBank/DDBJ databases">
        <authorList>
            <person name="Lanie J.A."/>
            <person name="Ng W.-L."/>
            <person name="Kazmierczak K.M."/>
            <person name="Andrzejewski T.M."/>
            <person name="Davidsen T.M."/>
            <person name="Wayne K.J."/>
            <person name="Tettelin H."/>
            <person name="Glass J.I."/>
            <person name="Rusch D."/>
            <person name="Podicherti R."/>
            <person name="Tsui H.-C.T."/>
            <person name="Winkler M.E."/>
        </authorList>
    </citation>
    <scope>NUCLEOTIDE SEQUENCE</scope>
</reference>
<feature type="region of interest" description="Disordered" evidence="1">
    <location>
        <begin position="1"/>
        <end position="49"/>
    </location>
</feature>
<dbReference type="EMBL" id="UINC01088582">
    <property type="protein sequence ID" value="SVC38937.1"/>
    <property type="molecule type" value="Genomic_DNA"/>
</dbReference>